<dbReference type="OrthoDB" id="9809679at2"/>
<comment type="similarity">
    <text evidence="6">Belongs to the Mrp/NBP35 ATP-binding proteins family.</text>
</comment>
<keyword evidence="4 6" id="KW-0408">Iron</keyword>
<name>A0A318N6E0_9PROT</name>
<sequence length="389" mass="42376">MNNPISINRQKVKEALKDFTLPWSPHIRLLDTDLIETLHIENQKIHITLKVPNVDPAQVEPLRAKIEHHLSQLKDVEQARVFMNAISSGLHDPTISKRLVFPPKQTGHTKSDTTSIKANNIKNAKPIETLNSVKCVIAIASGKGGVGKSSTTVNLAIALSQKGLKVGIMDADIYGPSIPHMLDLKGKVEVRDHKLIPMTAWGISAISIGMLVPTNQAVIWRGPMVMGAVKQLLSDVKWGELDIMLIDMPPGTGDVQITLGQSIKLDGAIMVSTPQDIALLDAKRGISLFQKTRTPILGIIENMSYFLCPRCQEKTYIFGQDGVKKEAKALNIPFLGEIPILPAIRTASDEGIPITVQQPDGPESQAYHAIADLIYPAICKTGLANSKNS</sequence>
<protein>
    <recommendedName>
        <fullName evidence="6">Iron-sulfur cluster carrier protein</fullName>
    </recommendedName>
</protein>
<comment type="function">
    <text evidence="6">Binds and transfers iron-sulfur (Fe-S) clusters to target apoproteins. Can hydrolyze ATP.</text>
</comment>
<dbReference type="GO" id="GO:0140663">
    <property type="term" value="F:ATP-dependent FeS chaperone activity"/>
    <property type="evidence" value="ECO:0007669"/>
    <property type="project" value="InterPro"/>
</dbReference>
<feature type="domain" description="MIP18 family-like" evidence="7">
    <location>
        <begin position="9"/>
        <end position="80"/>
    </location>
</feature>
<evidence type="ECO:0000259" key="7">
    <source>
        <dbReference type="Pfam" id="PF01883"/>
    </source>
</evidence>
<dbReference type="InterPro" id="IPR033756">
    <property type="entry name" value="YlxH/NBP35"/>
</dbReference>
<comment type="caution">
    <text evidence="8">The sequence shown here is derived from an EMBL/GenBank/DDBJ whole genome shotgun (WGS) entry which is preliminary data.</text>
</comment>
<dbReference type="HAMAP" id="MF_02040">
    <property type="entry name" value="Mrp_NBP35"/>
    <property type="match status" value="1"/>
</dbReference>
<dbReference type="GO" id="GO:0051539">
    <property type="term" value="F:4 iron, 4 sulfur cluster binding"/>
    <property type="evidence" value="ECO:0007669"/>
    <property type="project" value="TreeGrafter"/>
</dbReference>
<dbReference type="RefSeq" id="WP_110438715.1">
    <property type="nucleotide sequence ID" value="NZ_CP046393.1"/>
</dbReference>
<evidence type="ECO:0000256" key="1">
    <source>
        <dbReference type="ARBA" id="ARBA00022723"/>
    </source>
</evidence>
<dbReference type="Pfam" id="PF01883">
    <property type="entry name" value="FeS_assembly_P"/>
    <property type="match status" value="1"/>
</dbReference>
<reference evidence="8 9" key="1">
    <citation type="submission" date="2018-05" db="EMBL/GenBank/DDBJ databases">
        <title>Reference genomes for bee gut microbiota database.</title>
        <authorList>
            <person name="Ellegaard K.M."/>
        </authorList>
    </citation>
    <scope>NUCLEOTIDE SEQUENCE [LARGE SCALE GENOMIC DNA]</scope>
    <source>
        <strain evidence="8 9">ESL0284</strain>
    </source>
</reference>
<dbReference type="Proteomes" id="UP000247565">
    <property type="component" value="Unassembled WGS sequence"/>
</dbReference>
<organism evidence="8 9">
    <name type="scientific">Commensalibacter melissae</name>
    <dbReference type="NCBI Taxonomy" id="2070537"/>
    <lineage>
        <taxon>Bacteria</taxon>
        <taxon>Pseudomonadati</taxon>
        <taxon>Pseudomonadota</taxon>
        <taxon>Alphaproteobacteria</taxon>
        <taxon>Acetobacterales</taxon>
        <taxon>Acetobacteraceae</taxon>
    </lineage>
</organism>
<dbReference type="InterPro" id="IPR034904">
    <property type="entry name" value="FSCA_dom_sf"/>
</dbReference>
<dbReference type="AlphaFoldDB" id="A0A318N6E0"/>
<feature type="binding site" evidence="6">
    <location>
        <begin position="142"/>
        <end position="149"/>
    </location>
    <ligand>
        <name>ATP</name>
        <dbReference type="ChEBI" id="CHEBI:30616"/>
    </ligand>
</feature>
<keyword evidence="3 6" id="KW-0067">ATP-binding</keyword>
<evidence type="ECO:0000256" key="2">
    <source>
        <dbReference type="ARBA" id="ARBA00022741"/>
    </source>
</evidence>
<dbReference type="FunFam" id="3.40.50.300:FF:001119">
    <property type="entry name" value="Iron-sulfur cluster carrier protein"/>
    <property type="match status" value="1"/>
</dbReference>
<evidence type="ECO:0000256" key="3">
    <source>
        <dbReference type="ARBA" id="ARBA00022840"/>
    </source>
</evidence>
<evidence type="ECO:0000313" key="8">
    <source>
        <dbReference type="EMBL" id="PXZ00572.1"/>
    </source>
</evidence>
<dbReference type="GO" id="GO:0005524">
    <property type="term" value="F:ATP binding"/>
    <property type="evidence" value="ECO:0007669"/>
    <property type="project" value="UniProtKB-UniRule"/>
</dbReference>
<keyword evidence="2 6" id="KW-0547">Nucleotide-binding</keyword>
<comment type="subunit">
    <text evidence="6">Homodimer.</text>
</comment>
<gene>
    <name evidence="8" type="ORF">DK869_03965</name>
</gene>
<dbReference type="InterPro" id="IPR002744">
    <property type="entry name" value="MIP18-like"/>
</dbReference>
<dbReference type="CDD" id="cd02037">
    <property type="entry name" value="Mrp_NBP35"/>
    <property type="match status" value="1"/>
</dbReference>
<dbReference type="GO" id="GO:0046872">
    <property type="term" value="F:metal ion binding"/>
    <property type="evidence" value="ECO:0007669"/>
    <property type="project" value="UniProtKB-KW"/>
</dbReference>
<keyword evidence="9" id="KW-1185">Reference proteome</keyword>
<dbReference type="InterPro" id="IPR027417">
    <property type="entry name" value="P-loop_NTPase"/>
</dbReference>
<dbReference type="PANTHER" id="PTHR42961">
    <property type="entry name" value="IRON-SULFUR PROTEIN NUBPL"/>
    <property type="match status" value="1"/>
</dbReference>
<accession>A0A318N6E0</accession>
<dbReference type="Gene3D" id="3.40.50.300">
    <property type="entry name" value="P-loop containing nucleotide triphosphate hydrolases"/>
    <property type="match status" value="1"/>
</dbReference>
<keyword evidence="1 6" id="KW-0479">Metal-binding</keyword>
<evidence type="ECO:0000313" key="9">
    <source>
        <dbReference type="Proteomes" id="UP000247565"/>
    </source>
</evidence>
<evidence type="ECO:0000256" key="4">
    <source>
        <dbReference type="ARBA" id="ARBA00023004"/>
    </source>
</evidence>
<evidence type="ECO:0000256" key="5">
    <source>
        <dbReference type="ARBA" id="ARBA00023014"/>
    </source>
</evidence>
<dbReference type="EMBL" id="QGLT01000002">
    <property type="protein sequence ID" value="PXZ00572.1"/>
    <property type="molecule type" value="Genomic_DNA"/>
</dbReference>
<dbReference type="InterPro" id="IPR019591">
    <property type="entry name" value="Mrp/NBP35_ATP-bd"/>
</dbReference>
<dbReference type="Pfam" id="PF10609">
    <property type="entry name" value="ParA"/>
    <property type="match status" value="1"/>
</dbReference>
<evidence type="ECO:0000256" key="6">
    <source>
        <dbReference type="HAMAP-Rule" id="MF_02040"/>
    </source>
</evidence>
<dbReference type="GO" id="GO:0016226">
    <property type="term" value="P:iron-sulfur cluster assembly"/>
    <property type="evidence" value="ECO:0007669"/>
    <property type="project" value="InterPro"/>
</dbReference>
<dbReference type="SUPFAM" id="SSF117916">
    <property type="entry name" value="Fe-S cluster assembly (FSCA) domain-like"/>
    <property type="match status" value="1"/>
</dbReference>
<keyword evidence="5 6" id="KW-0411">Iron-sulfur</keyword>
<keyword evidence="6" id="KW-0378">Hydrolase</keyword>
<proteinExistence type="inferred from homology"/>
<dbReference type="PANTHER" id="PTHR42961:SF2">
    <property type="entry name" value="IRON-SULFUR PROTEIN NUBPL"/>
    <property type="match status" value="1"/>
</dbReference>
<dbReference type="GO" id="GO:0016887">
    <property type="term" value="F:ATP hydrolysis activity"/>
    <property type="evidence" value="ECO:0007669"/>
    <property type="project" value="UniProtKB-UniRule"/>
</dbReference>
<dbReference type="InterPro" id="IPR044304">
    <property type="entry name" value="NUBPL-like"/>
</dbReference>
<dbReference type="SUPFAM" id="SSF52540">
    <property type="entry name" value="P-loop containing nucleoside triphosphate hydrolases"/>
    <property type="match status" value="1"/>
</dbReference>